<dbReference type="GO" id="GO:0005576">
    <property type="term" value="C:extracellular region"/>
    <property type="evidence" value="ECO:0007669"/>
    <property type="project" value="UniProtKB-SubCell"/>
</dbReference>
<reference evidence="6" key="1">
    <citation type="submission" date="2020-05" db="UniProtKB">
        <authorList>
            <consortium name="EnsemblMetazoa"/>
        </authorList>
    </citation>
    <scope>IDENTIFICATION</scope>
    <source>
        <strain evidence="6">Aabys</strain>
    </source>
</reference>
<dbReference type="PANTHER" id="PTHR10334">
    <property type="entry name" value="CYSTEINE-RICH SECRETORY PROTEIN-RELATED"/>
    <property type="match status" value="1"/>
</dbReference>
<dbReference type="PROSITE" id="PS51257">
    <property type="entry name" value="PROKAR_LIPOPROTEIN"/>
    <property type="match status" value="1"/>
</dbReference>
<dbReference type="PRINTS" id="PR00838">
    <property type="entry name" value="V5ALLERGEN"/>
</dbReference>
<dbReference type="FunFam" id="3.40.33.10:FF:000022">
    <property type="entry name" value="peptidase inhibitor 15"/>
    <property type="match status" value="1"/>
</dbReference>
<dbReference type="SUPFAM" id="SSF55797">
    <property type="entry name" value="PR-1-like"/>
    <property type="match status" value="1"/>
</dbReference>
<dbReference type="VEuPathDB" id="VectorBase:MDOA013769"/>
<dbReference type="InterPro" id="IPR035940">
    <property type="entry name" value="CAP_sf"/>
</dbReference>
<name>A0A1I8NCD4_MUSDO</name>
<comment type="subcellular location">
    <subcellularLocation>
        <location evidence="1">Secreted</location>
    </subcellularLocation>
</comment>
<feature type="compositionally biased region" description="Low complexity" evidence="3">
    <location>
        <begin position="267"/>
        <end position="284"/>
    </location>
</feature>
<dbReference type="PROSITE" id="PS01009">
    <property type="entry name" value="CRISP_1"/>
    <property type="match status" value="1"/>
</dbReference>
<dbReference type="VEuPathDB" id="VectorBase:MDOMA2_016943"/>
<dbReference type="eggNOG" id="KOG3017">
    <property type="taxonomic scope" value="Eukaryota"/>
</dbReference>
<dbReference type="EnsemblMetazoa" id="MDOA013769-RA">
    <property type="protein sequence ID" value="MDOA013769-PA"/>
    <property type="gene ID" value="MDOA013769"/>
</dbReference>
<dbReference type="AlphaFoldDB" id="A0A1I8NCD4"/>
<evidence type="ECO:0000256" key="2">
    <source>
        <dbReference type="ARBA" id="ARBA00022525"/>
    </source>
</evidence>
<dbReference type="PRINTS" id="PR00837">
    <property type="entry name" value="V5TPXLIKE"/>
</dbReference>
<dbReference type="InterPro" id="IPR002413">
    <property type="entry name" value="V5_allergen-like"/>
</dbReference>
<feature type="signal peptide" evidence="4">
    <location>
        <begin position="1"/>
        <end position="27"/>
    </location>
</feature>
<dbReference type="Gene3D" id="3.40.33.10">
    <property type="entry name" value="CAP"/>
    <property type="match status" value="1"/>
</dbReference>
<evidence type="ECO:0000256" key="3">
    <source>
        <dbReference type="SAM" id="MobiDB-lite"/>
    </source>
</evidence>
<evidence type="ECO:0000259" key="5">
    <source>
        <dbReference type="SMART" id="SM00198"/>
    </source>
</evidence>
<feature type="compositionally biased region" description="Low complexity" evidence="3">
    <location>
        <begin position="334"/>
        <end position="344"/>
    </location>
</feature>
<feature type="chain" id="PRO_5043433534" description="SCP domain-containing protein" evidence="4">
    <location>
        <begin position="28"/>
        <end position="488"/>
    </location>
</feature>
<dbReference type="VEuPathDB" id="VectorBase:MDOMA2_018003"/>
<accession>A0A1I8NCD4</accession>
<dbReference type="SMART" id="SM00198">
    <property type="entry name" value="SCP"/>
    <property type="match status" value="1"/>
</dbReference>
<dbReference type="InterPro" id="IPR001283">
    <property type="entry name" value="CRISP-related"/>
</dbReference>
<feature type="domain" description="SCP" evidence="5">
    <location>
        <begin position="40"/>
        <end position="192"/>
    </location>
</feature>
<organism evidence="6">
    <name type="scientific">Musca domestica</name>
    <name type="common">House fly</name>
    <dbReference type="NCBI Taxonomy" id="7370"/>
    <lineage>
        <taxon>Eukaryota</taxon>
        <taxon>Metazoa</taxon>
        <taxon>Ecdysozoa</taxon>
        <taxon>Arthropoda</taxon>
        <taxon>Hexapoda</taxon>
        <taxon>Insecta</taxon>
        <taxon>Pterygota</taxon>
        <taxon>Neoptera</taxon>
        <taxon>Endopterygota</taxon>
        <taxon>Diptera</taxon>
        <taxon>Brachycera</taxon>
        <taxon>Muscomorpha</taxon>
        <taxon>Muscoidea</taxon>
        <taxon>Muscidae</taxon>
        <taxon>Musca</taxon>
    </lineage>
</organism>
<protein>
    <recommendedName>
        <fullName evidence="5">SCP domain-containing protein</fullName>
    </recommendedName>
</protein>
<dbReference type="Pfam" id="PF00188">
    <property type="entry name" value="CAP"/>
    <property type="match status" value="1"/>
</dbReference>
<feature type="compositionally biased region" description="Low complexity" evidence="3">
    <location>
        <begin position="299"/>
        <end position="314"/>
    </location>
</feature>
<dbReference type="InterPro" id="IPR018244">
    <property type="entry name" value="Allrgn_V5/Tpx1_CS"/>
</dbReference>
<dbReference type="PROSITE" id="PS01010">
    <property type="entry name" value="CRISP_2"/>
    <property type="match status" value="1"/>
</dbReference>
<dbReference type="CDD" id="cd05380">
    <property type="entry name" value="CAP_euk"/>
    <property type="match status" value="1"/>
</dbReference>
<proteinExistence type="predicted"/>
<keyword evidence="4" id="KW-0732">Signal</keyword>
<sequence>MLKMKNINANLLLQLCVLAISLNTAFACHGTLLAAGITEEEKEIILREHNRLRQTVATGRYPGQPAAENMREIVWDDELADRAQKWAENCQFRHDPFRTINRFTMGQNLAIIWSTAPLDPDDGDFPSRIQNWFNEVQKYSFGDAWSPKTGHYSQLVWGETSLVGCGFAEYKDKSKYNKLYVCNYGPGGNVVGYNPYEAGKPSCSLYGMKPSKRYNGLCAAPDPSTVSDNAIETYEYKNTNSNNNNFNSFSAYNTKQTTQYSATTKFSNNNNKNSNSNNNNNNNSFKHTTTYSNTFKHQQATSTKSTSTASQKGGSSFGTKNYGGSQAFTTETAQQQQQQHQQPQSPIAMNGGVGGAHHSLGNMKASNIAENIAKDSAAGSNNSNSNTNNNAANITVTVTNGANESTAVSPVPPASTANAAVTAANTERQNAANAVVAAVAAVNNSTSQQDSSSSSNSSNASANSKLIDGLNSFYSNATGSYQQLLVAN</sequence>
<feature type="compositionally biased region" description="Polar residues" evidence="3">
    <location>
        <begin position="317"/>
        <end position="333"/>
    </location>
</feature>
<evidence type="ECO:0000256" key="1">
    <source>
        <dbReference type="ARBA" id="ARBA00004613"/>
    </source>
</evidence>
<dbReference type="InterPro" id="IPR014044">
    <property type="entry name" value="CAP_dom"/>
</dbReference>
<keyword evidence="2" id="KW-0964">Secreted</keyword>
<feature type="compositionally biased region" description="Polar residues" evidence="3">
    <location>
        <begin position="285"/>
        <end position="298"/>
    </location>
</feature>
<feature type="region of interest" description="Disordered" evidence="3">
    <location>
        <begin position="264"/>
        <end position="361"/>
    </location>
</feature>
<evidence type="ECO:0000313" key="6">
    <source>
        <dbReference type="EnsemblMetazoa" id="MDOA013769-PA"/>
    </source>
</evidence>
<evidence type="ECO:0000256" key="4">
    <source>
        <dbReference type="SAM" id="SignalP"/>
    </source>
</evidence>